<accession>A0A9W9EUS1</accession>
<dbReference type="Proteomes" id="UP001149165">
    <property type="component" value="Unassembled WGS sequence"/>
</dbReference>
<feature type="region of interest" description="Disordered" evidence="1">
    <location>
        <begin position="23"/>
        <end position="46"/>
    </location>
</feature>
<keyword evidence="2" id="KW-1133">Transmembrane helix</keyword>
<organism evidence="3 4">
    <name type="scientific">Penicillium angulare</name>
    <dbReference type="NCBI Taxonomy" id="116970"/>
    <lineage>
        <taxon>Eukaryota</taxon>
        <taxon>Fungi</taxon>
        <taxon>Dikarya</taxon>
        <taxon>Ascomycota</taxon>
        <taxon>Pezizomycotina</taxon>
        <taxon>Eurotiomycetes</taxon>
        <taxon>Eurotiomycetidae</taxon>
        <taxon>Eurotiales</taxon>
        <taxon>Aspergillaceae</taxon>
        <taxon>Penicillium</taxon>
    </lineage>
</organism>
<evidence type="ECO:0000313" key="3">
    <source>
        <dbReference type="EMBL" id="KAJ5088241.1"/>
    </source>
</evidence>
<dbReference type="EMBL" id="JAPQKH010000007">
    <property type="protein sequence ID" value="KAJ5088241.1"/>
    <property type="molecule type" value="Genomic_DNA"/>
</dbReference>
<evidence type="ECO:0000313" key="4">
    <source>
        <dbReference type="Proteomes" id="UP001149165"/>
    </source>
</evidence>
<reference evidence="3" key="1">
    <citation type="submission" date="2022-11" db="EMBL/GenBank/DDBJ databases">
        <authorList>
            <person name="Petersen C."/>
        </authorList>
    </citation>
    <scope>NUCLEOTIDE SEQUENCE</scope>
    <source>
        <strain evidence="3">IBT 30069</strain>
    </source>
</reference>
<keyword evidence="2" id="KW-0472">Membrane</keyword>
<gene>
    <name evidence="3" type="ORF">N7456_011857</name>
</gene>
<evidence type="ECO:0000256" key="2">
    <source>
        <dbReference type="SAM" id="Phobius"/>
    </source>
</evidence>
<dbReference type="OrthoDB" id="5090196at2759"/>
<comment type="caution">
    <text evidence="3">The sequence shown here is derived from an EMBL/GenBank/DDBJ whole genome shotgun (WGS) entry which is preliminary data.</text>
</comment>
<name>A0A9W9EUS1_9EURO</name>
<keyword evidence="4" id="KW-1185">Reference proteome</keyword>
<proteinExistence type="predicted"/>
<keyword evidence="2" id="KW-0812">Transmembrane</keyword>
<sequence>MSLFSATRQATGIFSKPQFLSLARSSPHRPYSTPRPPPNAPHNQQRSQFKILPIIAILALGSGSYVLLVKSRTGQPTRPN</sequence>
<feature type="transmembrane region" description="Helical" evidence="2">
    <location>
        <begin position="51"/>
        <end position="69"/>
    </location>
</feature>
<evidence type="ECO:0000256" key="1">
    <source>
        <dbReference type="SAM" id="MobiDB-lite"/>
    </source>
</evidence>
<protein>
    <submittedName>
        <fullName evidence="3">Uncharacterized protein</fullName>
    </submittedName>
</protein>
<reference evidence="3" key="2">
    <citation type="journal article" date="2023" name="IMA Fungus">
        <title>Comparative genomic study of the Penicillium genus elucidates a diverse pangenome and 15 lateral gene transfer events.</title>
        <authorList>
            <person name="Petersen C."/>
            <person name="Sorensen T."/>
            <person name="Nielsen M.R."/>
            <person name="Sondergaard T.E."/>
            <person name="Sorensen J.L."/>
            <person name="Fitzpatrick D.A."/>
            <person name="Frisvad J.C."/>
            <person name="Nielsen K.L."/>
        </authorList>
    </citation>
    <scope>NUCLEOTIDE SEQUENCE</scope>
    <source>
        <strain evidence="3">IBT 30069</strain>
    </source>
</reference>
<dbReference type="AlphaFoldDB" id="A0A9W9EUS1"/>